<evidence type="ECO:0000313" key="3">
    <source>
        <dbReference type="Proteomes" id="UP000316473"/>
    </source>
</evidence>
<gene>
    <name evidence="2" type="ORF">Nstercoris_01567</name>
</gene>
<keyword evidence="1" id="KW-0472">Membrane</keyword>
<accession>A0A4Y1YMQ8</accession>
<keyword evidence="3" id="KW-1185">Reference proteome</keyword>
<name>A0A4Y1YMQ8_9PROT</name>
<reference evidence="2 3" key="1">
    <citation type="submission" date="2019-06" db="EMBL/GenBank/DDBJ databases">
        <title>Nitrosomonas stercoris KYUHI-S whole genome shotgun sequence.</title>
        <authorList>
            <person name="Nakagawa T."/>
            <person name="Tsuchiya Y."/>
            <person name="Takahashi R."/>
        </authorList>
    </citation>
    <scope>NUCLEOTIDE SEQUENCE [LARGE SCALE GENOMIC DNA]</scope>
    <source>
        <strain evidence="2 3">KYUHI-S</strain>
    </source>
</reference>
<keyword evidence="1" id="KW-1133">Transmembrane helix</keyword>
<sequence length="99" mass="11203">MGALIFYTFVYSIGHYAAIVFNTLAKKELFNRYWAGFSGVIVVAVMHAYKIINSIGHEEDVTYAVSYFVIFPVVVIAVVLIYLNGKDKKDEKNKNNDSE</sequence>
<organism evidence="2 3">
    <name type="scientific">Nitrosomonas stercoris</name>
    <dbReference type="NCBI Taxonomy" id="1444684"/>
    <lineage>
        <taxon>Bacteria</taxon>
        <taxon>Pseudomonadati</taxon>
        <taxon>Pseudomonadota</taxon>
        <taxon>Betaproteobacteria</taxon>
        <taxon>Nitrosomonadales</taxon>
        <taxon>Nitrosomonadaceae</taxon>
        <taxon>Nitrosomonas</taxon>
    </lineage>
</organism>
<keyword evidence="1" id="KW-0812">Transmembrane</keyword>
<dbReference type="EMBL" id="AP019755">
    <property type="protein sequence ID" value="BBL35304.1"/>
    <property type="molecule type" value="Genomic_DNA"/>
</dbReference>
<evidence type="ECO:0000313" key="2">
    <source>
        <dbReference type="EMBL" id="BBL35304.1"/>
    </source>
</evidence>
<dbReference type="KEGG" id="nst:Nstercoris_01567"/>
<protein>
    <submittedName>
        <fullName evidence="2">Uncharacterized protein</fullName>
    </submittedName>
</protein>
<evidence type="ECO:0000256" key="1">
    <source>
        <dbReference type="SAM" id="Phobius"/>
    </source>
</evidence>
<proteinExistence type="predicted"/>
<dbReference type="Proteomes" id="UP000316473">
    <property type="component" value="Chromosome"/>
</dbReference>
<feature type="transmembrane region" description="Helical" evidence="1">
    <location>
        <begin position="64"/>
        <end position="83"/>
    </location>
</feature>
<feature type="transmembrane region" description="Helical" evidence="1">
    <location>
        <begin position="32"/>
        <end position="52"/>
    </location>
</feature>
<dbReference type="AlphaFoldDB" id="A0A4Y1YMQ8"/>
<feature type="transmembrane region" description="Helical" evidence="1">
    <location>
        <begin position="6"/>
        <end position="25"/>
    </location>
</feature>